<dbReference type="RefSeq" id="WP_283719323.1">
    <property type="nucleotide sequence ID" value="NZ_CATNZT010000001.1"/>
</dbReference>
<proteinExistence type="predicted"/>
<accession>A0A8H9R0Q1</accession>
<organism evidence="1">
    <name type="scientific">Clostridium perfringens</name>
    <dbReference type="NCBI Taxonomy" id="1502"/>
    <lineage>
        <taxon>Bacteria</taxon>
        <taxon>Bacillati</taxon>
        <taxon>Bacillota</taxon>
        <taxon>Clostridia</taxon>
        <taxon>Eubacteriales</taxon>
        <taxon>Clostridiaceae</taxon>
        <taxon>Clostridium</taxon>
    </lineage>
</organism>
<reference evidence="1" key="1">
    <citation type="journal article" date="2018" name="Genome Biol.">
        <title>SKESA: strategic k-mer extension for scrupulous assemblies.</title>
        <authorList>
            <person name="Souvorov A."/>
            <person name="Agarwala R."/>
            <person name="Lipman D.J."/>
        </authorList>
    </citation>
    <scope>NUCLEOTIDE SEQUENCE</scope>
    <source>
        <strain evidence="1">C8</strain>
    </source>
</reference>
<evidence type="ECO:0000313" key="1">
    <source>
        <dbReference type="EMBL" id="HAT4309156.1"/>
    </source>
</evidence>
<dbReference type="AlphaFoldDB" id="A0A8H9R0Q1"/>
<dbReference type="Proteomes" id="UP000859547">
    <property type="component" value="Unassembled WGS sequence"/>
</dbReference>
<gene>
    <name evidence="1" type="ORF">I9080_003000</name>
</gene>
<evidence type="ECO:0008006" key="2">
    <source>
        <dbReference type="Google" id="ProtNLM"/>
    </source>
</evidence>
<sequence>MPISNEMKKYPICDTDIWIKSCKLKKENYIFDKFNKLVFSDAVIVELENKKNDNKDEFGIGYDSLNKYKDYYHELSIKDKIFFNSKERKIAKRLFHNNKIDYNYETNSFDKRTEHLGEKVSLIYASIHNMSVMLSDDNDSKEYKSYIRNRFKTVKIINLVDLLIMNGISKDDALKIRKEVSKSVKEKELEREVEKQLNKNSTVNRLSLLKEAMIKKGIM</sequence>
<protein>
    <recommendedName>
        <fullName evidence="2">PIN domain-containing protein</fullName>
    </recommendedName>
</protein>
<reference evidence="1" key="2">
    <citation type="submission" date="2020-07" db="EMBL/GenBank/DDBJ databases">
        <authorList>
            <consortium name="NCBI Pathogen Detection Project"/>
        </authorList>
    </citation>
    <scope>NUCLEOTIDE SEQUENCE</scope>
    <source>
        <strain evidence="1">C8</strain>
    </source>
</reference>
<dbReference type="EMBL" id="DACTCB010000024">
    <property type="protein sequence ID" value="HAT4309156.1"/>
    <property type="molecule type" value="Genomic_DNA"/>
</dbReference>
<comment type="caution">
    <text evidence="1">The sequence shown here is derived from an EMBL/GenBank/DDBJ whole genome shotgun (WGS) entry which is preliminary data.</text>
</comment>
<name>A0A8H9R0Q1_CLOPF</name>